<dbReference type="InterPro" id="IPR041489">
    <property type="entry name" value="PDZ_6"/>
</dbReference>
<name>A0ABW5N9C6_9FLAO</name>
<dbReference type="SUPFAM" id="SSF50156">
    <property type="entry name" value="PDZ domain-like"/>
    <property type="match status" value="1"/>
</dbReference>
<accession>A0ABW5N9C6</accession>
<dbReference type="InterPro" id="IPR021109">
    <property type="entry name" value="Peptidase_aspartic_dom_sf"/>
</dbReference>
<dbReference type="Gene3D" id="2.30.42.10">
    <property type="match status" value="1"/>
</dbReference>
<keyword evidence="1" id="KW-0378">Hydrolase</keyword>
<dbReference type="SUPFAM" id="SSF50630">
    <property type="entry name" value="Acid proteases"/>
    <property type="match status" value="1"/>
</dbReference>
<dbReference type="PROSITE" id="PS50175">
    <property type="entry name" value="ASP_PROT_RETROV"/>
    <property type="match status" value="1"/>
</dbReference>
<gene>
    <name evidence="4" type="ORF">ACFSTE_15070</name>
</gene>
<evidence type="ECO:0000259" key="2">
    <source>
        <dbReference type="PROSITE" id="PS50106"/>
    </source>
</evidence>
<evidence type="ECO:0000256" key="1">
    <source>
        <dbReference type="ARBA" id="ARBA00022801"/>
    </source>
</evidence>
<dbReference type="Pfam" id="PF13650">
    <property type="entry name" value="Asp_protease_2"/>
    <property type="match status" value="1"/>
</dbReference>
<dbReference type="Proteomes" id="UP001597459">
    <property type="component" value="Unassembled WGS sequence"/>
</dbReference>
<dbReference type="InterPro" id="IPR036034">
    <property type="entry name" value="PDZ_sf"/>
</dbReference>
<comment type="caution">
    <text evidence="4">The sequence shown here is derived from an EMBL/GenBank/DDBJ whole genome shotgun (WGS) entry which is preliminary data.</text>
</comment>
<dbReference type="Pfam" id="PF17820">
    <property type="entry name" value="PDZ_6"/>
    <property type="match status" value="1"/>
</dbReference>
<dbReference type="PROSITE" id="PS50106">
    <property type="entry name" value="PDZ"/>
    <property type="match status" value="1"/>
</dbReference>
<dbReference type="Gene3D" id="2.40.70.10">
    <property type="entry name" value="Acid Proteases"/>
    <property type="match status" value="2"/>
</dbReference>
<dbReference type="InterPro" id="IPR001478">
    <property type="entry name" value="PDZ"/>
</dbReference>
<evidence type="ECO:0000259" key="3">
    <source>
        <dbReference type="PROSITE" id="PS50175"/>
    </source>
</evidence>
<sequence>MLDSELTKDKIKFELANNLIVIPVELNGEKLSFVLDTGVGTTIIFSLENKKYLELKNISKIKLRGLGGGDALEGIKSVNNQLKIGNSLSRNHTVYMVFDDSIDLSSRMGFPVHGIIGYDFFKNFVIEVNYASKILKVYNPESYTYKKCKKCYDTVLDFNNGKRPYVKARYESSTGLVDLNLLMDSGSGSALWLFENAKKNIRIPQNSFVDFLGKGFNGDIYGKKTKVEGLRIGDFKIKNVTTSFPDSLYIRGVSKLRRQGSLGGGVLKRFNVVVNYPDKKIRFKKNKYFKRPFYYNMSGLTIQHTGVRVQKQLRNSKSAVSFSFETRGGKEEGDMVSFTEYKSNFHYSLAKQYEVVDVRKGSSAAAVGLKKGDVLLAINGKNADEYKLSDLNDLFYSKEGKKIRLRIERLGVELTYTFRLKKVI</sequence>
<dbReference type="InterPro" id="IPR001995">
    <property type="entry name" value="Peptidase_A2_cat"/>
</dbReference>
<feature type="domain" description="PDZ" evidence="2">
    <location>
        <begin position="306"/>
        <end position="392"/>
    </location>
</feature>
<dbReference type="EMBL" id="JBHULX010000030">
    <property type="protein sequence ID" value="MFD2592157.1"/>
    <property type="molecule type" value="Genomic_DNA"/>
</dbReference>
<organism evidence="4 5">
    <name type="scientific">Aquimarina hainanensis</name>
    <dbReference type="NCBI Taxonomy" id="1578017"/>
    <lineage>
        <taxon>Bacteria</taxon>
        <taxon>Pseudomonadati</taxon>
        <taxon>Bacteroidota</taxon>
        <taxon>Flavobacteriia</taxon>
        <taxon>Flavobacteriales</taxon>
        <taxon>Flavobacteriaceae</taxon>
        <taxon>Aquimarina</taxon>
    </lineage>
</organism>
<keyword evidence="5" id="KW-1185">Reference proteome</keyword>
<protein>
    <submittedName>
        <fullName evidence="4">Aspartyl protease family protein</fullName>
    </submittedName>
</protein>
<evidence type="ECO:0000313" key="4">
    <source>
        <dbReference type="EMBL" id="MFD2592157.1"/>
    </source>
</evidence>
<keyword evidence="4" id="KW-0645">Protease</keyword>
<reference evidence="5" key="1">
    <citation type="journal article" date="2019" name="Int. J. Syst. Evol. Microbiol.">
        <title>The Global Catalogue of Microorganisms (GCM) 10K type strain sequencing project: providing services to taxonomists for standard genome sequencing and annotation.</title>
        <authorList>
            <consortium name="The Broad Institute Genomics Platform"/>
            <consortium name="The Broad Institute Genome Sequencing Center for Infectious Disease"/>
            <person name="Wu L."/>
            <person name="Ma J."/>
        </authorList>
    </citation>
    <scope>NUCLEOTIDE SEQUENCE [LARGE SCALE GENOMIC DNA]</scope>
    <source>
        <strain evidence="5">KCTC 42423</strain>
    </source>
</reference>
<dbReference type="GO" id="GO:0008233">
    <property type="term" value="F:peptidase activity"/>
    <property type="evidence" value="ECO:0007669"/>
    <property type="project" value="UniProtKB-KW"/>
</dbReference>
<dbReference type="GO" id="GO:0006508">
    <property type="term" value="P:proteolysis"/>
    <property type="evidence" value="ECO:0007669"/>
    <property type="project" value="UniProtKB-KW"/>
</dbReference>
<evidence type="ECO:0000313" key="5">
    <source>
        <dbReference type="Proteomes" id="UP001597459"/>
    </source>
</evidence>
<dbReference type="SMART" id="SM00228">
    <property type="entry name" value="PDZ"/>
    <property type="match status" value="1"/>
</dbReference>
<feature type="domain" description="Peptidase A2" evidence="3">
    <location>
        <begin position="31"/>
        <end position="68"/>
    </location>
</feature>
<proteinExistence type="predicted"/>